<dbReference type="Proteomes" id="UP000196239">
    <property type="component" value="Chromosome 1"/>
</dbReference>
<dbReference type="EMBL" id="LN890280">
    <property type="protein sequence ID" value="CUR52245.1"/>
    <property type="molecule type" value="Genomic_DNA"/>
</dbReference>
<evidence type="ECO:0008006" key="3">
    <source>
        <dbReference type="Google" id="ProtNLM"/>
    </source>
</evidence>
<evidence type="ECO:0000313" key="1">
    <source>
        <dbReference type="EMBL" id="CUR52245.1"/>
    </source>
</evidence>
<name>A0A128A4G3_9ARCH</name>
<proteinExistence type="predicted"/>
<dbReference type="KEGG" id="ndv:NDEV_1480"/>
<evidence type="ECO:0000313" key="2">
    <source>
        <dbReference type="Proteomes" id="UP000196239"/>
    </source>
</evidence>
<gene>
    <name evidence="1" type="ORF">NDEV_1480</name>
</gene>
<dbReference type="AlphaFoldDB" id="A0A128A4G3"/>
<accession>A0A128A4G3</accession>
<keyword evidence="2" id="KW-1185">Reference proteome</keyword>
<sequence length="82" mass="9201">MLFKNHGNVLYRCVKVSDIGQAKEIAIKFLEQYNSSVTFRSATLEGDTWIVILDIGLTNKQTRKVLINSSTGNILSYTSKDC</sequence>
<protein>
    <recommendedName>
        <fullName evidence="3">PepSY domain-containing protein</fullName>
    </recommendedName>
</protein>
<reference evidence="2" key="1">
    <citation type="submission" date="2015-10" db="EMBL/GenBank/DDBJ databases">
        <authorList>
            <person name="Lehtovirta-Morley L.E."/>
            <person name="Vieille C."/>
        </authorList>
    </citation>
    <scope>NUCLEOTIDE SEQUENCE [LARGE SCALE GENOMIC DNA]</scope>
</reference>
<organism evidence="1 2">
    <name type="scientific">Nitrosotalea devaniterrae</name>
    <dbReference type="NCBI Taxonomy" id="1078905"/>
    <lineage>
        <taxon>Archaea</taxon>
        <taxon>Nitrososphaerota</taxon>
        <taxon>Nitrososphaeria</taxon>
        <taxon>Nitrosotaleales</taxon>
        <taxon>Nitrosotaleaceae</taxon>
        <taxon>Nitrosotalea</taxon>
    </lineage>
</organism>